<dbReference type="EMBL" id="PP511642">
    <property type="protein sequence ID" value="XCD06181.1"/>
    <property type="molecule type" value="Genomic_DNA"/>
</dbReference>
<protein>
    <submittedName>
        <fullName evidence="1">Uncharacterized protein</fullName>
    </submittedName>
</protein>
<dbReference type="EMBL" id="PP511380">
    <property type="protein sequence ID" value="XCD03741.1"/>
    <property type="molecule type" value="Genomic_DNA"/>
</dbReference>
<evidence type="ECO:0000313" key="1">
    <source>
        <dbReference type="EMBL" id="XCD03741.1"/>
    </source>
</evidence>
<accession>A0AAU8AWL5</accession>
<organism evidence="1">
    <name type="scientific">Dulem virus 29</name>
    <dbReference type="NCBI Taxonomy" id="3145747"/>
    <lineage>
        <taxon>Viruses</taxon>
        <taxon>Duplodnaviria</taxon>
        <taxon>Heunggongvirae</taxon>
        <taxon>Uroviricota</taxon>
        <taxon>Caudoviricetes</taxon>
    </lineage>
</organism>
<proteinExistence type="predicted"/>
<sequence>MIKHIYIVQCNAYIGAYKPGKCPIVSYAPRERFIDFCKSLREDYPDFKLRCVKNKGIEDKVNNQIARDIMLKKMLQNSK</sequence>
<reference evidence="1" key="1">
    <citation type="submission" date="2024-03" db="EMBL/GenBank/DDBJ databases">
        <title>Diverse circular DNA viruses in blood, oral, and fecal samples of captive lemurs.</title>
        <authorList>
            <person name="Paietta E.N."/>
            <person name="Kraberger S."/>
            <person name="Lund M.C."/>
            <person name="Custer J.M."/>
            <person name="Vargas K.M."/>
            <person name="Ehmke E.E."/>
            <person name="Yoder A.D."/>
            <person name="Varsani A."/>
        </authorList>
    </citation>
    <scope>NUCLEOTIDE SEQUENCE</scope>
    <source>
        <strain evidence="1">Duke_21_2</strain>
        <strain evidence="2">Duke_25FS_5</strain>
    </source>
</reference>
<name>A0AAU8AWL5_9CAUD</name>
<evidence type="ECO:0000313" key="2">
    <source>
        <dbReference type="EMBL" id="XCD06181.1"/>
    </source>
</evidence>